<protein>
    <submittedName>
        <fullName evidence="3">Uncharacterized protein</fullName>
    </submittedName>
</protein>
<keyword evidence="2" id="KW-0732">Signal</keyword>
<feature type="chain" id="PRO_5043967906" evidence="2">
    <location>
        <begin position="25"/>
        <end position="208"/>
    </location>
</feature>
<feature type="compositionally biased region" description="Polar residues" evidence="1">
    <location>
        <begin position="181"/>
        <end position="190"/>
    </location>
</feature>
<organism evidence="3 4">
    <name type="scientific">Cerrena zonata</name>
    <dbReference type="NCBI Taxonomy" id="2478898"/>
    <lineage>
        <taxon>Eukaryota</taxon>
        <taxon>Fungi</taxon>
        <taxon>Dikarya</taxon>
        <taxon>Basidiomycota</taxon>
        <taxon>Agaricomycotina</taxon>
        <taxon>Agaricomycetes</taxon>
        <taxon>Polyporales</taxon>
        <taxon>Cerrenaceae</taxon>
        <taxon>Cerrena</taxon>
    </lineage>
</organism>
<feature type="compositionally biased region" description="Polar residues" evidence="1">
    <location>
        <begin position="128"/>
        <end position="137"/>
    </location>
</feature>
<feature type="compositionally biased region" description="Low complexity" evidence="1">
    <location>
        <begin position="70"/>
        <end position="86"/>
    </location>
</feature>
<evidence type="ECO:0000313" key="3">
    <source>
        <dbReference type="EMBL" id="KAK7694463.1"/>
    </source>
</evidence>
<dbReference type="AlphaFoldDB" id="A0AAW0GMB9"/>
<sequence length="208" mass="20535">MRTFFTTSILLATATVLSTSLVSGIPLNEHQASPKSLSSTVPKGHYAYLVSRANQVIDNPVLRTLGLAHDPNGSGSTGSDPSSTQQPHEDYAKNKRASDDQTAGGNAYTGNSGNVSSGDIDNIAGPDSTITNASGNNVGAAGQSVTGNGRGGEGKGRGPGGNAYTGSSGDANGGSIHNDAGTVQNMQDANNAGDGGLSESGVATGGGN</sequence>
<gene>
    <name evidence="3" type="ORF">QCA50_001649</name>
</gene>
<feature type="region of interest" description="Disordered" evidence="1">
    <location>
        <begin position="65"/>
        <end position="208"/>
    </location>
</feature>
<evidence type="ECO:0000256" key="1">
    <source>
        <dbReference type="SAM" id="MobiDB-lite"/>
    </source>
</evidence>
<feature type="compositionally biased region" description="Polar residues" evidence="1">
    <location>
        <begin position="100"/>
        <end position="119"/>
    </location>
</feature>
<keyword evidence="4" id="KW-1185">Reference proteome</keyword>
<evidence type="ECO:0000313" key="4">
    <source>
        <dbReference type="Proteomes" id="UP001385951"/>
    </source>
</evidence>
<proteinExistence type="predicted"/>
<evidence type="ECO:0000256" key="2">
    <source>
        <dbReference type="SAM" id="SignalP"/>
    </source>
</evidence>
<accession>A0AAW0GMB9</accession>
<feature type="signal peptide" evidence="2">
    <location>
        <begin position="1"/>
        <end position="24"/>
    </location>
</feature>
<feature type="compositionally biased region" description="Gly residues" evidence="1">
    <location>
        <begin position="193"/>
        <end position="208"/>
    </location>
</feature>
<dbReference type="EMBL" id="JASBNA010000002">
    <property type="protein sequence ID" value="KAK7694463.1"/>
    <property type="molecule type" value="Genomic_DNA"/>
</dbReference>
<comment type="caution">
    <text evidence="3">The sequence shown here is derived from an EMBL/GenBank/DDBJ whole genome shotgun (WGS) entry which is preliminary data.</text>
</comment>
<dbReference type="Proteomes" id="UP001385951">
    <property type="component" value="Unassembled WGS sequence"/>
</dbReference>
<feature type="compositionally biased region" description="Basic and acidic residues" evidence="1">
    <location>
        <begin position="87"/>
        <end position="99"/>
    </location>
</feature>
<name>A0AAW0GMB9_9APHY</name>
<reference evidence="3 4" key="1">
    <citation type="submission" date="2022-09" db="EMBL/GenBank/DDBJ databases">
        <authorList>
            <person name="Palmer J.M."/>
        </authorList>
    </citation>
    <scope>NUCLEOTIDE SEQUENCE [LARGE SCALE GENOMIC DNA]</scope>
    <source>
        <strain evidence="3 4">DSM 7382</strain>
    </source>
</reference>